<evidence type="ECO:0000259" key="3">
    <source>
        <dbReference type="Pfam" id="PF01103"/>
    </source>
</evidence>
<comment type="caution">
    <text evidence="4">The sequence shown here is derived from an EMBL/GenBank/DDBJ whole genome shotgun (WGS) entry which is preliminary data.</text>
</comment>
<dbReference type="Proteomes" id="UP001597051">
    <property type="component" value="Unassembled WGS sequence"/>
</dbReference>
<evidence type="ECO:0000256" key="2">
    <source>
        <dbReference type="ARBA" id="ARBA00023136"/>
    </source>
</evidence>
<comment type="subcellular location">
    <subcellularLocation>
        <location evidence="1">Membrane</location>
    </subcellularLocation>
</comment>
<keyword evidence="5" id="KW-1185">Reference proteome</keyword>
<evidence type="ECO:0000313" key="4">
    <source>
        <dbReference type="EMBL" id="MFD0985240.1"/>
    </source>
</evidence>
<evidence type="ECO:0000313" key="5">
    <source>
        <dbReference type="Proteomes" id="UP001597051"/>
    </source>
</evidence>
<name>A0ABW3J559_9FLAO</name>
<dbReference type="InterPro" id="IPR000184">
    <property type="entry name" value="Bac_surfAg_D15"/>
</dbReference>
<reference evidence="5" key="1">
    <citation type="journal article" date="2019" name="Int. J. Syst. Evol. Microbiol.">
        <title>The Global Catalogue of Microorganisms (GCM) 10K type strain sequencing project: providing services to taxonomists for standard genome sequencing and annotation.</title>
        <authorList>
            <consortium name="The Broad Institute Genomics Platform"/>
            <consortium name="The Broad Institute Genome Sequencing Center for Infectious Disease"/>
            <person name="Wu L."/>
            <person name="Ma J."/>
        </authorList>
    </citation>
    <scope>NUCLEOTIDE SEQUENCE [LARGE SCALE GENOMIC DNA]</scope>
    <source>
        <strain evidence="5">CECT 7649</strain>
    </source>
</reference>
<protein>
    <submittedName>
        <fullName evidence="4">BamA/TamA family outer membrane protein</fullName>
    </submittedName>
</protein>
<dbReference type="EMBL" id="JBHTIZ010000045">
    <property type="protein sequence ID" value="MFD0985240.1"/>
    <property type="molecule type" value="Genomic_DNA"/>
</dbReference>
<gene>
    <name evidence="4" type="ORF">ACFQ0S_12220</name>
</gene>
<sequence length="363" mass="41840">MKNSFFLIIPIIGVQPANGFIYGTVAQYTFKGKSIIDKFSSVNIGATYTTKNQLLVNLKNNLILNDNKIYLSGDWRYFIFSQGNFGLGTDIIPNNRKDTDFQFESIEEPMKYNYFKFHQTVSFQVIKNLYLGSGLHVDGYTNIVDQKLDVANNQFTNHYNYSKRYGFTDAEYYVNGLSMNMVFDSRDNQVNTNSGWFANINYRINPQVGRNQQASQVLYSEYRYFLPLSKTNFQHVLAFWTYGQFLINGNVPYLNLPSIGWDQRSRGGKGYVQGLFRGFNLVYFETEYRFPISCNKLLSGTLFSNFTTASNKENNIKLFQYIQPAIGLGLRILIDKPTRTNIIANYGWGRNSEAFYLNAGETF</sequence>
<evidence type="ECO:0000256" key="1">
    <source>
        <dbReference type="ARBA" id="ARBA00004370"/>
    </source>
</evidence>
<accession>A0ABW3J559</accession>
<dbReference type="RefSeq" id="WP_379819108.1">
    <property type="nucleotide sequence ID" value="NZ_JBHTIZ010000045.1"/>
</dbReference>
<dbReference type="Pfam" id="PF01103">
    <property type="entry name" value="Omp85"/>
    <property type="match status" value="1"/>
</dbReference>
<keyword evidence="2" id="KW-0472">Membrane</keyword>
<proteinExistence type="predicted"/>
<organism evidence="4 5">
    <name type="scientific">Flavobacterium myungsuense</name>
    <dbReference type="NCBI Taxonomy" id="651823"/>
    <lineage>
        <taxon>Bacteria</taxon>
        <taxon>Pseudomonadati</taxon>
        <taxon>Bacteroidota</taxon>
        <taxon>Flavobacteriia</taxon>
        <taxon>Flavobacteriales</taxon>
        <taxon>Flavobacteriaceae</taxon>
        <taxon>Flavobacterium</taxon>
    </lineage>
</organism>
<dbReference type="Gene3D" id="2.40.160.50">
    <property type="entry name" value="membrane protein fhac: a member of the omp85/tpsb transporter family"/>
    <property type="match status" value="1"/>
</dbReference>
<feature type="domain" description="Bacterial surface antigen (D15)" evidence="3">
    <location>
        <begin position="116"/>
        <end position="363"/>
    </location>
</feature>